<dbReference type="InterPro" id="IPR036390">
    <property type="entry name" value="WH_DNA-bd_sf"/>
</dbReference>
<dbReference type="Gene3D" id="1.10.10.10">
    <property type="entry name" value="Winged helix-like DNA-binding domain superfamily/Winged helix DNA-binding domain"/>
    <property type="match status" value="1"/>
</dbReference>
<dbReference type="InterPro" id="IPR036388">
    <property type="entry name" value="WH-like_DNA-bd_sf"/>
</dbReference>
<dbReference type="Pfam" id="PF13749">
    <property type="entry name" value="HATPase_c_4"/>
    <property type="match status" value="1"/>
</dbReference>
<accession>A0ABT1SSC0</accession>
<dbReference type="SUPFAM" id="SSF46785">
    <property type="entry name" value="Winged helix' DNA-binding domain"/>
    <property type="match status" value="1"/>
</dbReference>
<dbReference type="InterPro" id="IPR038475">
    <property type="entry name" value="RecG_C_sf"/>
</dbReference>
<dbReference type="InterPro" id="IPR038461">
    <property type="entry name" value="Schlafen_AlbA_2_dom_sf"/>
</dbReference>
<feature type="domain" description="HTH arsR-type" evidence="1">
    <location>
        <begin position="366"/>
        <end position="444"/>
    </location>
</feature>
<dbReference type="InterPro" id="IPR011991">
    <property type="entry name" value="ArsR-like_HTH"/>
</dbReference>
<dbReference type="InterPro" id="IPR001845">
    <property type="entry name" value="HTH_ArsR_DNA-bd_dom"/>
</dbReference>
<organism evidence="2 3">
    <name type="scientific">Megasphaera massiliensis</name>
    <dbReference type="NCBI Taxonomy" id="1232428"/>
    <lineage>
        <taxon>Bacteria</taxon>
        <taxon>Bacillati</taxon>
        <taxon>Bacillota</taxon>
        <taxon>Negativicutes</taxon>
        <taxon>Veillonellales</taxon>
        <taxon>Veillonellaceae</taxon>
        <taxon>Megasphaera</taxon>
    </lineage>
</organism>
<dbReference type="Pfam" id="PF13412">
    <property type="entry name" value="HTH_24"/>
    <property type="match status" value="1"/>
</dbReference>
<sequence length="444" mass="49505">MKFLESEKIELKSIVGEDIKKEIIAFANCDGGTVYVGVADDGTVLGVENDDDCVLQISNMVRDAVKPDVTMFIHYETLDCDGKAVVAVHIQRGTKRPYFLANKGLQPEGVYVRQGDATGPTTKTAIAQMIKNTAGDSFEDRRSLNQSLTFDALEKEFAARNMAFGKPQMQTLHLIDDDGLYTNVGLLLSDQCPYTMRAAVFDGMNQNVFKSREEFCGSLIDQLKIACAYINFHNKGYKERAVLRYIDTLRDYPETALREALLNALVHRDYSFHADTLINLYDDRMEIVSVGGLLPGLAPEDLNMGVSLCRNPHLYNVFYRLQLIEAYGTGMKKMMNAYADEPVKPQIKTTPNAFKTILPNVNFMSKAVEAPMIVGEMAAPFLTSDEGKIMQLLEDKQRITRKDAQELLGVSQSTAGRILKTLVDNGQITQRGGGRTTRYELIKS</sequence>
<dbReference type="RefSeq" id="WP_062412099.1">
    <property type="nucleotide sequence ID" value="NZ_JAJCIO010000010.1"/>
</dbReference>
<dbReference type="CDD" id="cd00090">
    <property type="entry name" value="HTH_ARSR"/>
    <property type="match status" value="1"/>
</dbReference>
<dbReference type="PROSITE" id="PS50987">
    <property type="entry name" value="HTH_ARSR_2"/>
    <property type="match status" value="1"/>
</dbReference>
<keyword evidence="3" id="KW-1185">Reference proteome</keyword>
<proteinExistence type="predicted"/>
<dbReference type="Pfam" id="PF04326">
    <property type="entry name" value="SLFN_AlbA_2"/>
    <property type="match status" value="1"/>
</dbReference>
<dbReference type="EMBL" id="JANGEW010000011">
    <property type="protein sequence ID" value="MCQ5342773.1"/>
    <property type="molecule type" value="Genomic_DNA"/>
</dbReference>
<protein>
    <submittedName>
        <fullName evidence="2">DNA binding domain-containing protein</fullName>
    </submittedName>
</protein>
<dbReference type="Gene3D" id="3.30.950.30">
    <property type="entry name" value="Schlafen, AAA domain"/>
    <property type="match status" value="1"/>
</dbReference>
<dbReference type="Proteomes" id="UP001206692">
    <property type="component" value="Unassembled WGS sequence"/>
</dbReference>
<comment type="caution">
    <text evidence="2">The sequence shown here is derived from an EMBL/GenBank/DDBJ whole genome shotgun (WGS) entry which is preliminary data.</text>
</comment>
<dbReference type="PANTHER" id="PTHR30595:SF6">
    <property type="entry name" value="SCHLAFEN ALBA-2 DOMAIN-CONTAINING PROTEIN"/>
    <property type="match status" value="1"/>
</dbReference>
<dbReference type="Gene3D" id="3.30.565.60">
    <property type="match status" value="1"/>
</dbReference>
<evidence type="ECO:0000259" key="1">
    <source>
        <dbReference type="PROSITE" id="PS50987"/>
    </source>
</evidence>
<reference evidence="2 3" key="1">
    <citation type="submission" date="2022-06" db="EMBL/GenBank/DDBJ databases">
        <title>Isolation of gut microbiota from human fecal samples.</title>
        <authorList>
            <person name="Pamer E.G."/>
            <person name="Barat B."/>
            <person name="Waligurski E."/>
            <person name="Medina S."/>
            <person name="Paddock L."/>
            <person name="Mostad J."/>
        </authorList>
    </citation>
    <scope>NUCLEOTIDE SEQUENCE [LARGE SCALE GENOMIC DNA]</scope>
    <source>
        <strain evidence="2 3">DFI.1.1</strain>
    </source>
</reference>
<dbReference type="InterPro" id="IPR007421">
    <property type="entry name" value="Schlafen_AlbA_2_dom"/>
</dbReference>
<name>A0ABT1SSC0_9FIRM</name>
<gene>
    <name evidence="2" type="ORF">NE675_06980</name>
</gene>
<dbReference type="PANTHER" id="PTHR30595">
    <property type="entry name" value="GLPR-RELATED TRANSCRIPTIONAL REPRESSOR"/>
    <property type="match status" value="1"/>
</dbReference>
<evidence type="ECO:0000313" key="3">
    <source>
        <dbReference type="Proteomes" id="UP001206692"/>
    </source>
</evidence>
<evidence type="ECO:0000313" key="2">
    <source>
        <dbReference type="EMBL" id="MCQ5342773.1"/>
    </source>
</evidence>